<evidence type="ECO:0000259" key="3">
    <source>
        <dbReference type="PROSITE" id="PS50943"/>
    </source>
</evidence>
<name>A0A894T8B1_STAEP</name>
<dbReference type="RefSeq" id="WP_168429437.1">
    <property type="nucleotide sequence ID" value="NZ_JACGOQ010000027.1"/>
</dbReference>
<dbReference type="PANTHER" id="PTHR46558">
    <property type="entry name" value="TRACRIPTIONAL REGULATORY PROTEIN-RELATED-RELATED"/>
    <property type="match status" value="1"/>
</dbReference>
<dbReference type="InterPro" id="IPR010982">
    <property type="entry name" value="Lambda_DNA-bd_dom_sf"/>
</dbReference>
<dbReference type="GO" id="GO:0003677">
    <property type="term" value="F:DNA binding"/>
    <property type="evidence" value="ECO:0007669"/>
    <property type="project" value="UniProtKB-KW"/>
</dbReference>
<dbReference type="SMART" id="SM00530">
    <property type="entry name" value="HTH_XRE"/>
    <property type="match status" value="1"/>
</dbReference>
<organism evidence="4">
    <name type="scientific">Staphylococcus epidermidis</name>
    <dbReference type="NCBI Taxonomy" id="1282"/>
    <lineage>
        <taxon>Bacteria</taxon>
        <taxon>Bacillati</taxon>
        <taxon>Bacillota</taxon>
        <taxon>Bacilli</taxon>
        <taxon>Bacillales</taxon>
        <taxon>Staphylococcaceae</taxon>
        <taxon>Staphylococcus</taxon>
    </lineage>
</organism>
<keyword evidence="2" id="KW-0812">Transmembrane</keyword>
<feature type="transmembrane region" description="Helical" evidence="2">
    <location>
        <begin position="85"/>
        <end position="103"/>
    </location>
</feature>
<sequence length="104" mass="12157">MVLGEQIKKHRKLLNMTQEDLCQKLNTTRQTVSKWEKNMIEPDINTLLKLADIFGISLNELITGEKEFINNSKEMNVWEFLSEKWWLVIIVVVIICGSLSQMFS</sequence>
<reference evidence="4" key="1">
    <citation type="journal article" date="2021" name="MSphere">
        <title>Staphylococcus epidermidis Phages Transduce Antimicrobial Resistance Plasmids and Mobilize Chromosomal Islands.</title>
        <authorList>
            <person name="Fiaarov L."/>
            <person name="Botka T."/>
            <person name="Du X."/>
            <person name="MaalaHov I."/>
            <person name="B P."/>
            <person name="Pantucek R."/>
            <person name="Benea M."/>
            <person name="Roudnick P."/>
            <person name="Winstel V."/>
            <person name="Larsen J."/>
            <person name="Rosenstein R."/>
            <person name="Peschel A."/>
            <person name="DoakaY J."/>
        </authorList>
    </citation>
    <scope>NUCLEOTIDE SEQUENCE</scope>
    <source>
        <strain evidence="4">SE459</strain>
    </source>
</reference>
<accession>A0A894T8B1</accession>
<dbReference type="AlphaFoldDB" id="A0A894T8B1"/>
<dbReference type="Pfam" id="PF01381">
    <property type="entry name" value="HTH_3"/>
    <property type="match status" value="1"/>
</dbReference>
<keyword evidence="2" id="KW-1133">Transmembrane helix</keyword>
<dbReference type="SUPFAM" id="SSF47413">
    <property type="entry name" value="lambda repressor-like DNA-binding domains"/>
    <property type="match status" value="1"/>
</dbReference>
<dbReference type="CDD" id="cd00093">
    <property type="entry name" value="HTH_XRE"/>
    <property type="match status" value="1"/>
</dbReference>
<keyword evidence="2" id="KW-0472">Membrane</keyword>
<dbReference type="EMBL" id="MW364985">
    <property type="protein sequence ID" value="QRX38866.1"/>
    <property type="molecule type" value="Genomic_DNA"/>
</dbReference>
<keyword evidence="1" id="KW-0238">DNA-binding</keyword>
<proteinExistence type="predicted"/>
<evidence type="ECO:0000313" key="4">
    <source>
        <dbReference type="EMBL" id="QRX38866.1"/>
    </source>
</evidence>
<protein>
    <submittedName>
        <fullName evidence="4">Helix-turn-helix domain-containing protein</fullName>
    </submittedName>
</protein>
<dbReference type="PANTHER" id="PTHR46558:SF15">
    <property type="entry name" value="HELIX-TURN-HELIX DOMAIN PROTEIN"/>
    <property type="match status" value="1"/>
</dbReference>
<evidence type="ECO:0000256" key="1">
    <source>
        <dbReference type="ARBA" id="ARBA00023125"/>
    </source>
</evidence>
<dbReference type="InterPro" id="IPR001387">
    <property type="entry name" value="Cro/C1-type_HTH"/>
</dbReference>
<evidence type="ECO:0000256" key="2">
    <source>
        <dbReference type="SAM" id="Phobius"/>
    </source>
</evidence>
<keyword evidence="4" id="KW-0614">Plasmid</keyword>
<dbReference type="PROSITE" id="PS50943">
    <property type="entry name" value="HTH_CROC1"/>
    <property type="match status" value="1"/>
</dbReference>
<dbReference type="Gene3D" id="1.10.260.40">
    <property type="entry name" value="lambda repressor-like DNA-binding domains"/>
    <property type="match status" value="1"/>
</dbReference>
<feature type="domain" description="HTH cro/C1-type" evidence="3">
    <location>
        <begin position="7"/>
        <end position="61"/>
    </location>
</feature>
<geneLocation type="plasmid" evidence="4">
    <name>pSE459_T</name>
</geneLocation>